<dbReference type="PROSITE" id="PS51831">
    <property type="entry name" value="HD"/>
    <property type="match status" value="1"/>
</dbReference>
<dbReference type="Proteomes" id="UP000824221">
    <property type="component" value="Unassembled WGS sequence"/>
</dbReference>
<evidence type="ECO:0000313" key="3">
    <source>
        <dbReference type="EMBL" id="HJA01820.1"/>
    </source>
</evidence>
<organism evidence="3 4">
    <name type="scientific">Candidatus Gallimonas gallistercoris</name>
    <dbReference type="NCBI Taxonomy" id="2838602"/>
    <lineage>
        <taxon>Bacteria</taxon>
        <taxon>Bacillati</taxon>
        <taxon>Bacillota</taxon>
        <taxon>Clostridia</taxon>
        <taxon>Candidatus Gallimonas</taxon>
    </lineage>
</organism>
<protein>
    <submittedName>
        <fullName evidence="3">Deoxyguanosinetriphosphate triphosphohydrolase</fullName>
    </submittedName>
</protein>
<dbReference type="Pfam" id="PF01966">
    <property type="entry name" value="HD"/>
    <property type="match status" value="1"/>
</dbReference>
<dbReference type="PANTHER" id="PTHR35795:SF1">
    <property type="entry name" value="BIS(5'-NUCLEOSYL)-TETRAPHOSPHATASE, SYMMETRICAL"/>
    <property type="match status" value="1"/>
</dbReference>
<name>A0A9D2H204_9FIRM</name>
<dbReference type="SMART" id="SM00471">
    <property type="entry name" value="HDc"/>
    <property type="match status" value="1"/>
</dbReference>
<dbReference type="Pfam" id="PF13286">
    <property type="entry name" value="HD_assoc"/>
    <property type="match status" value="1"/>
</dbReference>
<proteinExistence type="predicted"/>
<evidence type="ECO:0000313" key="4">
    <source>
        <dbReference type="Proteomes" id="UP000824221"/>
    </source>
</evidence>
<comment type="caution">
    <text evidence="3">The sequence shown here is derived from an EMBL/GenBank/DDBJ whole genome shotgun (WGS) entry which is preliminary data.</text>
</comment>
<dbReference type="SUPFAM" id="SSF109604">
    <property type="entry name" value="HD-domain/PDEase-like"/>
    <property type="match status" value="1"/>
</dbReference>
<dbReference type="NCBIfam" id="NF002327">
    <property type="entry name" value="PRK01286.1-2"/>
    <property type="match status" value="1"/>
</dbReference>
<feature type="domain" description="HD" evidence="2">
    <location>
        <begin position="73"/>
        <end position="184"/>
    </location>
</feature>
<evidence type="ECO:0000256" key="1">
    <source>
        <dbReference type="ARBA" id="ARBA00022801"/>
    </source>
</evidence>
<keyword evidence="1" id="KW-0378">Hydrolase</keyword>
<dbReference type="InterPro" id="IPR051094">
    <property type="entry name" value="Diverse_Catalytic_Enzymes"/>
</dbReference>
<dbReference type="EMBL" id="DXAJ01000007">
    <property type="protein sequence ID" value="HJA01820.1"/>
    <property type="molecule type" value="Genomic_DNA"/>
</dbReference>
<dbReference type="GO" id="GO:0016787">
    <property type="term" value="F:hydrolase activity"/>
    <property type="evidence" value="ECO:0007669"/>
    <property type="project" value="UniProtKB-KW"/>
</dbReference>
<dbReference type="PANTHER" id="PTHR35795">
    <property type="entry name" value="SLR1885 PROTEIN"/>
    <property type="match status" value="1"/>
</dbReference>
<dbReference type="Gene3D" id="1.10.3210.10">
    <property type="entry name" value="Hypothetical protein af1432"/>
    <property type="match status" value="1"/>
</dbReference>
<evidence type="ECO:0000259" key="2">
    <source>
        <dbReference type="PROSITE" id="PS51831"/>
    </source>
</evidence>
<sequence>MKEKTYEKEDLFLSPYAQKSMKSRGRAREEAPCPMRTDFQRDRDRIIYSKAFLRLKNKTQVFYAPDGDHYMSRLTHTLDVSQIARSAARCLALNEDLAEAIALGHDLGHTPFGHVGERVLNRLTSGGFRHSEQSLRVVDVLEKDGKGLNLTFEVRDGILNHTKSGNPATLEGKVVSLADRIAYINHDIEDSVRAGFLSLDELHKSATRIFGRDTSQRINTAVLDIYEESYGKPYVRMSEEKQAALDELRAFMFEHVYERANKLIQESAERMLTALFEYFVEYSFEMPPVYTALAERDGVERAVSDYLSSMTDRFAINTFKRLFVPRDGSV</sequence>
<accession>A0A9D2H204</accession>
<dbReference type="InterPro" id="IPR026875">
    <property type="entry name" value="PHydrolase_assoc_dom"/>
</dbReference>
<dbReference type="CDD" id="cd00077">
    <property type="entry name" value="HDc"/>
    <property type="match status" value="1"/>
</dbReference>
<dbReference type="InterPro" id="IPR003607">
    <property type="entry name" value="HD/PDEase_dom"/>
</dbReference>
<reference evidence="3" key="2">
    <citation type="submission" date="2021-04" db="EMBL/GenBank/DDBJ databases">
        <authorList>
            <person name="Gilroy R."/>
        </authorList>
    </citation>
    <scope>NUCLEOTIDE SEQUENCE</scope>
    <source>
        <strain evidence="3">CHK156-179</strain>
    </source>
</reference>
<dbReference type="AlphaFoldDB" id="A0A9D2H204"/>
<dbReference type="InterPro" id="IPR006674">
    <property type="entry name" value="HD_domain"/>
</dbReference>
<gene>
    <name evidence="3" type="ORF">H9797_00365</name>
</gene>
<reference evidence="3" key="1">
    <citation type="journal article" date="2021" name="PeerJ">
        <title>Extensive microbial diversity within the chicken gut microbiome revealed by metagenomics and culture.</title>
        <authorList>
            <person name="Gilroy R."/>
            <person name="Ravi A."/>
            <person name="Getino M."/>
            <person name="Pursley I."/>
            <person name="Horton D.L."/>
            <person name="Alikhan N.F."/>
            <person name="Baker D."/>
            <person name="Gharbi K."/>
            <person name="Hall N."/>
            <person name="Watson M."/>
            <person name="Adriaenssens E.M."/>
            <person name="Foster-Nyarko E."/>
            <person name="Jarju S."/>
            <person name="Secka A."/>
            <person name="Antonio M."/>
            <person name="Oren A."/>
            <person name="Chaudhuri R.R."/>
            <person name="La Ragione R."/>
            <person name="Hildebrand F."/>
            <person name="Pallen M.J."/>
        </authorList>
    </citation>
    <scope>NUCLEOTIDE SEQUENCE</scope>
    <source>
        <strain evidence="3">CHK156-179</strain>
    </source>
</reference>